<evidence type="ECO:0000259" key="1">
    <source>
        <dbReference type="Pfam" id="PF12937"/>
    </source>
</evidence>
<dbReference type="InterPro" id="IPR036047">
    <property type="entry name" value="F-box-like_dom_sf"/>
</dbReference>
<sequence length="551" mass="64409">MEKKRNETLPNLATETIVQIFKDLDFHSLHSCALVNRYLCQVAIPMLWMEPFENIYKETIPLTGGRSLKNMYLTKSIKKLSLLVDTYINCLPEESKFKLTNAGIVGFYKTKYPNYDYPSFLQSLDIISLFLGCRAWLGIRFKYKLASSVETSLLLHQIRILFFELCKLFMSQSMDIKGLYLINKKFSEELECGEKCDDHCLKNCLINRVINPIVNQIPDLPGASKCLTKLECLGTDDNTPIEFLQKISYSCKEIKNLIFAPGFVNIDDKISILSSQNHLKYLILQGYLYDYSPETRQVFEKIFKYLEWLTIDGRYILPIKKLNSFENLVALEVVSKYQCYNQSYDIFKLLADVEFPKLQYLLVDIGISYFKLWSLIISKTTNLKKIVLHWNHRLVQDYVGFVDLTSSIINHCPNLIILKMNWINNYSESINYLLEIFKHCVKLEYFGILNSGIFDEDYYLPLLGNNLPPNLRVLKHLNVPIYYSVESLELFFRSASNRLNAPLNIDLNLFPGHEHSKIAQDYFFTGLTNPAFTKFDYDKRLDYYRCNLRYI</sequence>
<dbReference type="InterPro" id="IPR001810">
    <property type="entry name" value="F-box_dom"/>
</dbReference>
<dbReference type="Proteomes" id="UP000022910">
    <property type="component" value="Unassembled WGS sequence"/>
</dbReference>
<dbReference type="Gene3D" id="3.80.10.10">
    <property type="entry name" value="Ribonuclease Inhibitor"/>
    <property type="match status" value="1"/>
</dbReference>
<protein>
    <recommendedName>
        <fullName evidence="1">F-box domain-containing protein</fullName>
    </recommendedName>
</protein>
<name>A0A015JAW3_RHIIW</name>
<dbReference type="SUPFAM" id="SSF52047">
    <property type="entry name" value="RNI-like"/>
    <property type="match status" value="1"/>
</dbReference>
<dbReference type="InterPro" id="IPR032675">
    <property type="entry name" value="LRR_dom_sf"/>
</dbReference>
<proteinExistence type="predicted"/>
<evidence type="ECO:0000313" key="2">
    <source>
        <dbReference type="EMBL" id="EXX52039.1"/>
    </source>
</evidence>
<comment type="caution">
    <text evidence="2">The sequence shown here is derived from an EMBL/GenBank/DDBJ whole genome shotgun (WGS) entry which is preliminary data.</text>
</comment>
<dbReference type="AlphaFoldDB" id="A0A015JAW3"/>
<dbReference type="OrthoDB" id="2309540at2759"/>
<evidence type="ECO:0000313" key="3">
    <source>
        <dbReference type="Proteomes" id="UP000022910"/>
    </source>
</evidence>
<accession>A0A015JAW3</accession>
<feature type="domain" description="F-box" evidence="1">
    <location>
        <begin position="14"/>
        <end position="52"/>
    </location>
</feature>
<reference evidence="2 3" key="1">
    <citation type="submission" date="2014-02" db="EMBL/GenBank/DDBJ databases">
        <title>Single nucleus genome sequencing reveals high similarity among nuclei of an endomycorrhizal fungus.</title>
        <authorList>
            <person name="Lin K."/>
            <person name="Geurts R."/>
            <person name="Zhang Z."/>
            <person name="Limpens E."/>
            <person name="Saunders D.G."/>
            <person name="Mu D."/>
            <person name="Pang E."/>
            <person name="Cao H."/>
            <person name="Cha H."/>
            <person name="Lin T."/>
            <person name="Zhou Q."/>
            <person name="Shang Y."/>
            <person name="Li Y."/>
            <person name="Ivanov S."/>
            <person name="Sharma T."/>
            <person name="Velzen R.V."/>
            <person name="Ruijter N.D."/>
            <person name="Aanen D.K."/>
            <person name="Win J."/>
            <person name="Kamoun S."/>
            <person name="Bisseling T."/>
            <person name="Huang S."/>
        </authorList>
    </citation>
    <scope>NUCLEOTIDE SEQUENCE [LARGE SCALE GENOMIC DNA]</scope>
    <source>
        <strain evidence="3">DAOM197198w</strain>
    </source>
</reference>
<dbReference type="SUPFAM" id="SSF81383">
    <property type="entry name" value="F-box domain"/>
    <property type="match status" value="1"/>
</dbReference>
<keyword evidence="3" id="KW-1185">Reference proteome</keyword>
<dbReference type="HOGENOM" id="CLU_028913_8_2_1"/>
<organism evidence="2 3">
    <name type="scientific">Rhizophagus irregularis (strain DAOM 197198w)</name>
    <name type="common">Glomus intraradices</name>
    <dbReference type="NCBI Taxonomy" id="1432141"/>
    <lineage>
        <taxon>Eukaryota</taxon>
        <taxon>Fungi</taxon>
        <taxon>Fungi incertae sedis</taxon>
        <taxon>Mucoromycota</taxon>
        <taxon>Glomeromycotina</taxon>
        <taxon>Glomeromycetes</taxon>
        <taxon>Glomerales</taxon>
        <taxon>Glomeraceae</taxon>
        <taxon>Rhizophagus</taxon>
    </lineage>
</organism>
<gene>
    <name evidence="2" type="ORF">RirG_256570</name>
</gene>
<dbReference type="Pfam" id="PF12937">
    <property type="entry name" value="F-box-like"/>
    <property type="match status" value="1"/>
</dbReference>
<dbReference type="EMBL" id="JEMT01029495">
    <property type="protein sequence ID" value="EXX52039.1"/>
    <property type="molecule type" value="Genomic_DNA"/>
</dbReference>